<comment type="subcellular location">
    <subcellularLocation>
        <location evidence="1">Mitochondrion</location>
    </subcellularLocation>
</comment>
<organism evidence="7 8">
    <name type="scientific">Heracleum sosnowskyi</name>
    <dbReference type="NCBI Taxonomy" id="360622"/>
    <lineage>
        <taxon>Eukaryota</taxon>
        <taxon>Viridiplantae</taxon>
        <taxon>Streptophyta</taxon>
        <taxon>Embryophyta</taxon>
        <taxon>Tracheophyta</taxon>
        <taxon>Spermatophyta</taxon>
        <taxon>Magnoliopsida</taxon>
        <taxon>eudicotyledons</taxon>
        <taxon>Gunneridae</taxon>
        <taxon>Pentapetalae</taxon>
        <taxon>asterids</taxon>
        <taxon>campanulids</taxon>
        <taxon>Apiales</taxon>
        <taxon>Apiaceae</taxon>
        <taxon>Apioideae</taxon>
        <taxon>apioid superclade</taxon>
        <taxon>Tordylieae</taxon>
        <taxon>Tordyliinae</taxon>
        <taxon>Heracleum</taxon>
    </lineage>
</organism>
<dbReference type="CDD" id="cd23701">
    <property type="entry name" value="At1g26750"/>
    <property type="match status" value="1"/>
</dbReference>
<evidence type="ECO:0000313" key="7">
    <source>
        <dbReference type="EMBL" id="KAK1405098.1"/>
    </source>
</evidence>
<evidence type="ECO:0000256" key="1">
    <source>
        <dbReference type="ARBA" id="ARBA00004173"/>
    </source>
</evidence>
<protein>
    <recommendedName>
        <fullName evidence="6">Small ribosomal subunit protein mS23</fullName>
    </recommendedName>
</protein>
<comment type="similarity">
    <text evidence="2">Belongs to the mitochondrion-specific ribosomal protein mS23 family.</text>
</comment>
<evidence type="ECO:0000256" key="3">
    <source>
        <dbReference type="ARBA" id="ARBA00022980"/>
    </source>
</evidence>
<keyword evidence="4" id="KW-0496">Mitochondrion</keyword>
<keyword evidence="3" id="KW-0689">Ribosomal protein</keyword>
<reference evidence="7" key="1">
    <citation type="submission" date="2023-02" db="EMBL/GenBank/DDBJ databases">
        <title>Genome of toxic invasive species Heracleum sosnowskyi carries increased number of genes despite the absence of recent whole-genome duplications.</title>
        <authorList>
            <person name="Schelkunov M."/>
            <person name="Shtratnikova V."/>
            <person name="Makarenko M."/>
            <person name="Klepikova A."/>
            <person name="Omelchenko D."/>
            <person name="Novikova G."/>
            <person name="Obukhova E."/>
            <person name="Bogdanov V."/>
            <person name="Penin A."/>
            <person name="Logacheva M."/>
        </authorList>
    </citation>
    <scope>NUCLEOTIDE SEQUENCE</scope>
    <source>
        <strain evidence="7">Hsosn_3</strain>
        <tissue evidence="7">Leaf</tissue>
    </source>
</reference>
<dbReference type="InterPro" id="IPR059242">
    <property type="entry name" value="mS23_dom"/>
</dbReference>
<reference evidence="7" key="2">
    <citation type="submission" date="2023-05" db="EMBL/GenBank/DDBJ databases">
        <authorList>
            <person name="Schelkunov M.I."/>
        </authorList>
    </citation>
    <scope>NUCLEOTIDE SEQUENCE</scope>
    <source>
        <strain evidence="7">Hsosn_3</strain>
        <tissue evidence="7">Leaf</tissue>
    </source>
</reference>
<proteinExistence type="inferred from homology"/>
<keyword evidence="8" id="KW-1185">Reference proteome</keyword>
<evidence type="ECO:0000256" key="2">
    <source>
        <dbReference type="ARBA" id="ARBA00009864"/>
    </source>
</evidence>
<name>A0AAD8JJW2_9APIA</name>
<keyword evidence="5" id="KW-0687">Ribonucleoprotein</keyword>
<dbReference type="Proteomes" id="UP001237642">
    <property type="component" value="Unassembled WGS sequence"/>
</dbReference>
<gene>
    <name evidence="7" type="ORF">POM88_004703</name>
</gene>
<dbReference type="AlphaFoldDB" id="A0AAD8JJW2"/>
<evidence type="ECO:0000256" key="6">
    <source>
        <dbReference type="ARBA" id="ARBA00035137"/>
    </source>
</evidence>
<evidence type="ECO:0000313" key="8">
    <source>
        <dbReference type="Proteomes" id="UP001237642"/>
    </source>
</evidence>
<dbReference type="PANTHER" id="PTHR35693:SF1">
    <property type="entry name" value="EXPRESSED PROTEIN"/>
    <property type="match status" value="1"/>
</dbReference>
<evidence type="ECO:0000256" key="5">
    <source>
        <dbReference type="ARBA" id="ARBA00023274"/>
    </source>
</evidence>
<dbReference type="PANTHER" id="PTHR35693">
    <property type="entry name" value="EXPRESSED PROTEIN"/>
    <property type="match status" value="1"/>
</dbReference>
<accession>A0AAD8JJW2</accession>
<sequence>MSFMKGDLLAKTRKLVKGLAKAEPVWLKAMERAPPVTFPRAESKIKTISLPEDVYIKKFFAKHPDSKHEDAFKFSDFDAPPARIFGWRVLELKEQGVTEEQAMAAADMEYRTERKARKKAYTRLKQIARLQGKRPPPNPYPCPIKEIQAEEKKYINERFYDPEVRKILEKIKAEKNAEMQERRGGGGGGNGF</sequence>
<evidence type="ECO:0000256" key="4">
    <source>
        <dbReference type="ARBA" id="ARBA00023128"/>
    </source>
</evidence>
<comment type="caution">
    <text evidence="7">The sequence shown here is derived from an EMBL/GenBank/DDBJ whole genome shotgun (WGS) entry which is preliminary data.</text>
</comment>
<dbReference type="EMBL" id="JAUIZM010000001">
    <property type="protein sequence ID" value="KAK1405098.1"/>
    <property type="molecule type" value="Genomic_DNA"/>
</dbReference>